<comment type="caution">
    <text evidence="3">The sequence shown here is derived from an EMBL/GenBank/DDBJ whole genome shotgun (WGS) entry which is preliminary data.</text>
</comment>
<dbReference type="EMBL" id="JAUCGQ010000001">
    <property type="protein sequence ID" value="MDM7855652.1"/>
    <property type="molecule type" value="Genomic_DNA"/>
</dbReference>
<dbReference type="InterPro" id="IPR012349">
    <property type="entry name" value="Split_barrel_FMN-bd"/>
</dbReference>
<dbReference type="PANTHER" id="PTHR39428">
    <property type="entry name" value="F420H(2)-DEPENDENT QUINONE REDUCTASE RV1261C"/>
    <property type="match status" value="1"/>
</dbReference>
<dbReference type="PANTHER" id="PTHR39428:SF1">
    <property type="entry name" value="F420H(2)-DEPENDENT QUINONE REDUCTASE RV1261C"/>
    <property type="match status" value="1"/>
</dbReference>
<evidence type="ECO:0000256" key="1">
    <source>
        <dbReference type="ARBA" id="ARBA00008710"/>
    </source>
</evidence>
<dbReference type="Pfam" id="PF04075">
    <property type="entry name" value="F420H2_quin_red"/>
    <property type="match status" value="1"/>
</dbReference>
<comment type="similarity">
    <text evidence="1">Belongs to the F420H(2)-dependent quinone reductase family.</text>
</comment>
<dbReference type="SUPFAM" id="SSF50475">
    <property type="entry name" value="FMN-binding split barrel"/>
    <property type="match status" value="1"/>
</dbReference>
<keyword evidence="4" id="KW-1185">Reference proteome</keyword>
<evidence type="ECO:0000313" key="3">
    <source>
        <dbReference type="EMBL" id="MDM7855652.1"/>
    </source>
</evidence>
<proteinExistence type="inferred from homology"/>
<evidence type="ECO:0000256" key="2">
    <source>
        <dbReference type="ARBA" id="ARBA00049106"/>
    </source>
</evidence>
<organism evidence="3 4">
    <name type="scientific">Cellulomonas alba</name>
    <dbReference type="NCBI Taxonomy" id="3053467"/>
    <lineage>
        <taxon>Bacteria</taxon>
        <taxon>Bacillati</taxon>
        <taxon>Actinomycetota</taxon>
        <taxon>Actinomycetes</taxon>
        <taxon>Micrococcales</taxon>
        <taxon>Cellulomonadaceae</taxon>
        <taxon>Cellulomonas</taxon>
    </lineage>
</organism>
<dbReference type="RefSeq" id="WP_289455509.1">
    <property type="nucleotide sequence ID" value="NZ_JAUCGQ010000001.1"/>
</dbReference>
<dbReference type="Proteomes" id="UP001529338">
    <property type="component" value="Unassembled WGS sequence"/>
</dbReference>
<name>A0ABT7SHJ2_9CELL</name>
<gene>
    <name evidence="3" type="ORF">QRT04_12000</name>
</gene>
<dbReference type="NCBIfam" id="TIGR00026">
    <property type="entry name" value="hi_GC_TIGR00026"/>
    <property type="match status" value="1"/>
</dbReference>
<reference evidence="3 4" key="1">
    <citation type="submission" date="2023-06" db="EMBL/GenBank/DDBJ databases">
        <title>Cellulomonas sp. MW4 Whole genome sequence.</title>
        <authorList>
            <person name="Park S."/>
        </authorList>
    </citation>
    <scope>NUCLEOTIDE SEQUENCE [LARGE SCALE GENOMIC DNA]</scope>
    <source>
        <strain evidence="3 4">MW4</strain>
    </source>
</reference>
<sequence length="155" mass="17098">MGFETAVRRLGRTRWFARVGRAASGLDRRLQQRTRGRWSVLGRPTLPQLILTTTGRVSGEPRAATLLYVRDGERFVVLGSNWGQEHHPAWSGNLLAEPQATVTLAGTTTPVVATIASDEDRARLMPALLEVWPGYAAYAERSGRELRMFVLSPAG</sequence>
<comment type="catalytic activity">
    <reaction evidence="2">
        <text>oxidized coenzyme F420-(gamma-L-Glu)(n) + a quinol + H(+) = reduced coenzyme F420-(gamma-L-Glu)(n) + a quinone</text>
        <dbReference type="Rhea" id="RHEA:39663"/>
        <dbReference type="Rhea" id="RHEA-COMP:12939"/>
        <dbReference type="Rhea" id="RHEA-COMP:14378"/>
        <dbReference type="ChEBI" id="CHEBI:15378"/>
        <dbReference type="ChEBI" id="CHEBI:24646"/>
        <dbReference type="ChEBI" id="CHEBI:132124"/>
        <dbReference type="ChEBI" id="CHEBI:133980"/>
        <dbReference type="ChEBI" id="CHEBI:139511"/>
    </reaction>
</comment>
<dbReference type="Gene3D" id="2.30.110.10">
    <property type="entry name" value="Electron Transport, Fmn-binding Protein, Chain A"/>
    <property type="match status" value="1"/>
</dbReference>
<accession>A0ABT7SHJ2</accession>
<protein>
    <submittedName>
        <fullName evidence="3">Nitroreductase family deazaflavin-dependent oxidoreductase</fullName>
    </submittedName>
</protein>
<evidence type="ECO:0000313" key="4">
    <source>
        <dbReference type="Proteomes" id="UP001529338"/>
    </source>
</evidence>
<dbReference type="InterPro" id="IPR004378">
    <property type="entry name" value="F420H2_quin_Rdtase"/>
</dbReference>